<feature type="transmembrane region" description="Helical" evidence="2">
    <location>
        <begin position="49"/>
        <end position="68"/>
    </location>
</feature>
<dbReference type="eggNOG" id="ENOG502QQMB">
    <property type="taxonomic scope" value="Eukaryota"/>
</dbReference>
<evidence type="ECO:0000313" key="4">
    <source>
        <dbReference type="EMBL" id="KCW63003.1"/>
    </source>
</evidence>
<accession>A0A059BA77</accession>
<dbReference type="STRING" id="71139.A0A059BA77"/>
<dbReference type="Gramene" id="KCW63003">
    <property type="protein sequence ID" value="KCW63003"/>
    <property type="gene ID" value="EUGRSUZ_G00603"/>
</dbReference>
<feature type="compositionally biased region" description="Gly residues" evidence="1">
    <location>
        <begin position="16"/>
        <end position="25"/>
    </location>
</feature>
<sequence length="492" mass="52721">MGKSEQRNLQRRPRGEGGAAGGGGGGSRFCCERCSVGLRRVAGELSPRCVFVLLLGIAVFLSGIFWVLPLRSARSGFDAKDAVKRGATVQVSFRLEKPVSEIVMFIGRLEYDIYGEIGVPDTKVAVLSAHQSGSTNYTDVVFGVLSDQLNGPINQVWLSVLRSYLIGLFLQQSNLTVTASLFGQPSELQILKFPGGVTVNPSVSIWQMPQILFNFTLYQSIYGIQENFVEFKEQLKEGLHLRSDEDVYVQITNMEGSTVARFVTIEASVTSDYGKLQPQRLKQLAQIISGSPENLGLNNSVFGNVKGVSLSSYLEGTLTPPPAASPGFVPSASPYSSPSSYSPAPSPHPHPVPRCPKCEISVYFGYLFISSPRRMGPMSGHTTDCTCGGITVAPAASPFHSSPAQTPTSLPPAPAVHSPYMSPTSRHSPSFSPGPTVSIASPPVNDKGLGEGPVSPSLAPLQSSFAVPLSHIDMRLLVLFTFLINLLGWLSS</sequence>
<protein>
    <recommendedName>
        <fullName evidence="3">DUF7036 domain-containing protein</fullName>
    </recommendedName>
</protein>
<reference evidence="4" key="1">
    <citation type="submission" date="2013-07" db="EMBL/GenBank/DDBJ databases">
        <title>The genome of Eucalyptus grandis.</title>
        <authorList>
            <person name="Schmutz J."/>
            <person name="Hayes R."/>
            <person name="Myburg A."/>
            <person name="Tuskan G."/>
            <person name="Grattapaglia D."/>
            <person name="Rokhsar D.S."/>
        </authorList>
    </citation>
    <scope>NUCLEOTIDE SEQUENCE</scope>
    <source>
        <tissue evidence="4">Leaf extractions</tissue>
    </source>
</reference>
<dbReference type="AlphaFoldDB" id="A0A059BA77"/>
<dbReference type="PANTHER" id="PTHR33826">
    <property type="entry name" value="F20B24.21"/>
    <property type="match status" value="1"/>
</dbReference>
<feature type="compositionally biased region" description="Polar residues" evidence="1">
    <location>
        <begin position="421"/>
        <end position="439"/>
    </location>
</feature>
<feature type="domain" description="DUF7036" evidence="3">
    <location>
        <begin position="92"/>
        <end position="183"/>
    </location>
</feature>
<keyword evidence="2" id="KW-1133">Transmembrane helix</keyword>
<feature type="domain" description="DUF7036" evidence="3">
    <location>
        <begin position="214"/>
        <end position="303"/>
    </location>
</feature>
<evidence type="ECO:0000256" key="1">
    <source>
        <dbReference type="SAM" id="MobiDB-lite"/>
    </source>
</evidence>
<evidence type="ECO:0000256" key="2">
    <source>
        <dbReference type="SAM" id="Phobius"/>
    </source>
</evidence>
<dbReference type="KEGG" id="egr:104452724"/>
<organism evidence="4">
    <name type="scientific">Eucalyptus grandis</name>
    <name type="common">Flooded gum</name>
    <dbReference type="NCBI Taxonomy" id="71139"/>
    <lineage>
        <taxon>Eukaryota</taxon>
        <taxon>Viridiplantae</taxon>
        <taxon>Streptophyta</taxon>
        <taxon>Embryophyta</taxon>
        <taxon>Tracheophyta</taxon>
        <taxon>Spermatophyta</taxon>
        <taxon>Magnoliopsida</taxon>
        <taxon>eudicotyledons</taxon>
        <taxon>Gunneridae</taxon>
        <taxon>Pentapetalae</taxon>
        <taxon>rosids</taxon>
        <taxon>malvids</taxon>
        <taxon>Myrtales</taxon>
        <taxon>Myrtaceae</taxon>
        <taxon>Myrtoideae</taxon>
        <taxon>Eucalypteae</taxon>
        <taxon>Eucalyptus</taxon>
    </lineage>
</organism>
<dbReference type="InterPro" id="IPR055464">
    <property type="entry name" value="DUF7036"/>
</dbReference>
<name>A0A059BA77_EUCGR</name>
<dbReference type="OMA" id="PCPYSHP"/>
<dbReference type="Pfam" id="PF23041">
    <property type="entry name" value="DUF7036"/>
    <property type="match status" value="2"/>
</dbReference>
<feature type="region of interest" description="Disordered" evidence="1">
    <location>
        <begin position="398"/>
        <end position="453"/>
    </location>
</feature>
<feature type="region of interest" description="Disordered" evidence="1">
    <location>
        <begin position="329"/>
        <end position="350"/>
    </location>
</feature>
<keyword evidence="2" id="KW-0472">Membrane</keyword>
<proteinExistence type="predicted"/>
<feature type="region of interest" description="Disordered" evidence="1">
    <location>
        <begin position="1"/>
        <end position="25"/>
    </location>
</feature>
<dbReference type="InParanoid" id="A0A059BA77"/>
<dbReference type="EMBL" id="KK198759">
    <property type="protein sequence ID" value="KCW63003.1"/>
    <property type="molecule type" value="Genomic_DNA"/>
</dbReference>
<evidence type="ECO:0000259" key="3">
    <source>
        <dbReference type="Pfam" id="PF23041"/>
    </source>
</evidence>
<feature type="compositionally biased region" description="Low complexity" evidence="1">
    <location>
        <begin position="329"/>
        <end position="343"/>
    </location>
</feature>
<dbReference type="PANTHER" id="PTHR33826:SF4">
    <property type="entry name" value="F20B24.21"/>
    <property type="match status" value="1"/>
</dbReference>
<keyword evidence="2" id="KW-0812">Transmembrane</keyword>
<dbReference type="OrthoDB" id="611787at2759"/>
<gene>
    <name evidence="4" type="ORF">EUGRSUZ_G00603</name>
</gene>